<sequence>MPPLPRRRRRRGCLRFSVSRGPVFPGFTVVFSVVATRDILYNSILCTSAKDHSVVLVHVTFIDNELISRPKYTMHTCGERHF</sequence>
<dbReference type="AlphaFoldDB" id="A0A154NZI5"/>
<keyword evidence="2" id="KW-1185">Reference proteome</keyword>
<dbReference type="Proteomes" id="UP000076502">
    <property type="component" value="Unassembled WGS sequence"/>
</dbReference>
<protein>
    <submittedName>
        <fullName evidence="1">Uncharacterized protein</fullName>
    </submittedName>
</protein>
<proteinExistence type="predicted"/>
<organism evidence="1 2">
    <name type="scientific">Dufourea novaeangliae</name>
    <name type="common">Sweat bee</name>
    <dbReference type="NCBI Taxonomy" id="178035"/>
    <lineage>
        <taxon>Eukaryota</taxon>
        <taxon>Metazoa</taxon>
        <taxon>Ecdysozoa</taxon>
        <taxon>Arthropoda</taxon>
        <taxon>Hexapoda</taxon>
        <taxon>Insecta</taxon>
        <taxon>Pterygota</taxon>
        <taxon>Neoptera</taxon>
        <taxon>Endopterygota</taxon>
        <taxon>Hymenoptera</taxon>
        <taxon>Apocrita</taxon>
        <taxon>Aculeata</taxon>
        <taxon>Apoidea</taxon>
        <taxon>Anthophila</taxon>
        <taxon>Halictidae</taxon>
        <taxon>Rophitinae</taxon>
        <taxon>Dufourea</taxon>
    </lineage>
</organism>
<gene>
    <name evidence="1" type="ORF">WN55_04833</name>
</gene>
<accession>A0A154NZI5</accession>
<evidence type="ECO:0000313" key="2">
    <source>
        <dbReference type="Proteomes" id="UP000076502"/>
    </source>
</evidence>
<name>A0A154NZI5_DUFNO</name>
<dbReference type="EMBL" id="KQ434785">
    <property type="protein sequence ID" value="KZC05013.1"/>
    <property type="molecule type" value="Genomic_DNA"/>
</dbReference>
<reference evidence="1 2" key="1">
    <citation type="submission" date="2015-07" db="EMBL/GenBank/DDBJ databases">
        <title>The genome of Dufourea novaeangliae.</title>
        <authorList>
            <person name="Pan H."/>
            <person name="Kapheim K."/>
        </authorList>
    </citation>
    <scope>NUCLEOTIDE SEQUENCE [LARGE SCALE GENOMIC DNA]</scope>
    <source>
        <strain evidence="1">0120121106</strain>
        <tissue evidence="1">Whole body</tissue>
    </source>
</reference>
<evidence type="ECO:0000313" key="1">
    <source>
        <dbReference type="EMBL" id="KZC05013.1"/>
    </source>
</evidence>